<dbReference type="RefSeq" id="XP_007603596.1">
    <property type="nucleotide sequence ID" value="XM_007603534.1"/>
</dbReference>
<dbReference type="EMBL" id="JH370130">
    <property type="protein sequence ID" value="ELA42828.1"/>
    <property type="molecule type" value="Genomic_DNA"/>
</dbReference>
<evidence type="ECO:0000313" key="1">
    <source>
        <dbReference type="EMBL" id="ELA42828.1"/>
    </source>
</evidence>
<dbReference type="OrthoDB" id="2190236at2759"/>
<dbReference type="GeneID" id="19880861"/>
<keyword evidence="2" id="KW-1185">Reference proteome</keyword>
<reference evidence="2" key="1">
    <citation type="submission" date="2011-05" db="EMBL/GenBank/DDBJ databases">
        <title>The genome sequence of Vittaforma corneae strain ATCC 50505.</title>
        <authorList>
            <consortium name="The Broad Institute Genome Sequencing Platform"/>
            <person name="Cuomo C."/>
            <person name="Didier E."/>
            <person name="Bowers L."/>
            <person name="Young S.K."/>
            <person name="Zeng Q."/>
            <person name="Gargeya S."/>
            <person name="Fitzgerald M."/>
            <person name="Haas B."/>
            <person name="Abouelleil A."/>
            <person name="Alvarado L."/>
            <person name="Arachchi H.M."/>
            <person name="Berlin A."/>
            <person name="Chapman S.B."/>
            <person name="Gearin G."/>
            <person name="Goldberg J."/>
            <person name="Griggs A."/>
            <person name="Gujja S."/>
            <person name="Hansen M."/>
            <person name="Heiman D."/>
            <person name="Howarth C."/>
            <person name="Larimer J."/>
            <person name="Lui A."/>
            <person name="MacDonald P.J.P."/>
            <person name="McCowen C."/>
            <person name="Montmayeur A."/>
            <person name="Murphy C."/>
            <person name="Neiman D."/>
            <person name="Pearson M."/>
            <person name="Priest M."/>
            <person name="Roberts A."/>
            <person name="Saif S."/>
            <person name="Shea T."/>
            <person name="Sisk P."/>
            <person name="Stolte C."/>
            <person name="Sykes S."/>
            <person name="Wortman J."/>
            <person name="Nusbaum C."/>
            <person name="Birren B."/>
        </authorList>
    </citation>
    <scope>NUCLEOTIDE SEQUENCE [LARGE SCALE GENOMIC DNA]</scope>
    <source>
        <strain evidence="2">ATCC 50505</strain>
    </source>
</reference>
<dbReference type="VEuPathDB" id="MicrosporidiaDB:VICG_00143"/>
<name>L2GPL0_VITCO</name>
<sequence length="496" mass="57411">MENDEENETKSKFLGKALEFSRNIENLTEDLLQLLKSKDSSVLDAIRPIIEPKRKASVVLEFYNSYLQSAQAFKDVESRIKEAGITTKSKLKIEDLESSSTLDLLDVLIKKIGELEEHPEIKIAHKLAAEQRQSLNKYLEIVKDTVLDSLKRLPKVVDKLDLYSRFILKHHDSDQYLKEYIEVCQSRLSFFEIENKETAILQQTKNLTEHFNMIKELNTRILGRKFSRVINDGMIQFLVLDLKTILGSYLLKIEKSQSPFHIPFLIQLYARLRHSDGDMVREIEQLFELKPEIMKLIFNCFIQFFGQLDLLEAPNKELGSEKMTILLASILEQFALNKDAKREWVSSFGSSFGIFNIDELNFNLCEKCLLKITALSEQLNIRDQSIYTINNIHALRNYFLKFSGLDIKQLIYKNCETIIGVLKIELESRSPTEAYKLILNELSLARQCYLPEEERDYIAQKIKQMVEDGISKKTIQGNPHALLQSIPEAYTGNKPK</sequence>
<dbReference type="OMA" id="NNINYIM"/>
<organism evidence="1 2">
    <name type="scientific">Vittaforma corneae (strain ATCC 50505)</name>
    <name type="common">Microsporidian parasite</name>
    <name type="synonym">Nosema corneum</name>
    <dbReference type="NCBI Taxonomy" id="993615"/>
    <lineage>
        <taxon>Eukaryota</taxon>
        <taxon>Fungi</taxon>
        <taxon>Fungi incertae sedis</taxon>
        <taxon>Microsporidia</taxon>
        <taxon>Nosematidae</taxon>
        <taxon>Vittaforma</taxon>
    </lineage>
</organism>
<protein>
    <submittedName>
        <fullName evidence="1">Uncharacterized protein</fullName>
    </submittedName>
</protein>
<dbReference type="Proteomes" id="UP000011082">
    <property type="component" value="Unassembled WGS sequence"/>
</dbReference>
<dbReference type="AlphaFoldDB" id="L2GPL0"/>
<evidence type="ECO:0000313" key="2">
    <source>
        <dbReference type="Proteomes" id="UP000011082"/>
    </source>
</evidence>
<dbReference type="HOGENOM" id="CLU_043064_0_0_1"/>
<accession>L2GPL0</accession>
<gene>
    <name evidence="1" type="ORF">VICG_00143</name>
</gene>
<dbReference type="InParanoid" id="L2GPL0"/>
<proteinExistence type="predicted"/>